<dbReference type="InterPro" id="IPR010982">
    <property type="entry name" value="Lambda_DNA-bd_dom_sf"/>
</dbReference>
<accession>A0A4R1KJJ6</accession>
<dbReference type="Proteomes" id="UP000295496">
    <property type="component" value="Unassembled WGS sequence"/>
</dbReference>
<proteinExistence type="predicted"/>
<dbReference type="CDD" id="cd00093">
    <property type="entry name" value="HTH_XRE"/>
    <property type="match status" value="1"/>
</dbReference>
<dbReference type="EMBL" id="SMGJ01000012">
    <property type="protein sequence ID" value="TCK64935.1"/>
    <property type="molecule type" value="Genomic_DNA"/>
</dbReference>
<gene>
    <name evidence="2" type="ORF">EV692_2420</name>
</gene>
<dbReference type="SUPFAM" id="SSF47413">
    <property type="entry name" value="lambda repressor-like DNA-binding domains"/>
    <property type="match status" value="1"/>
</dbReference>
<dbReference type="RefSeq" id="WP_132302971.1">
    <property type="nucleotide sequence ID" value="NZ_CP170642.1"/>
</dbReference>
<name>A0A4R1KJJ6_9PAST</name>
<dbReference type="Gene3D" id="1.10.260.40">
    <property type="entry name" value="lambda repressor-like DNA-binding domains"/>
    <property type="match status" value="1"/>
</dbReference>
<evidence type="ECO:0000259" key="1">
    <source>
        <dbReference type="PROSITE" id="PS50943"/>
    </source>
</evidence>
<dbReference type="GO" id="GO:0003677">
    <property type="term" value="F:DNA binding"/>
    <property type="evidence" value="ECO:0007669"/>
    <property type="project" value="InterPro"/>
</dbReference>
<comment type="caution">
    <text evidence="2">The sequence shown here is derived from an EMBL/GenBank/DDBJ whole genome shotgun (WGS) entry which is preliminary data.</text>
</comment>
<sequence length="121" mass="13479">MALTEFGKAVRKARIDANETLLSMAKKIGTSPAFLSGMETGRKKISNEWIEKVVAFFNEKKVKIENLSELAHISNATIPVEGLPLKQQMLVAGFAKSAMTAEQLKKFANFLEEINHQKENN</sequence>
<reference evidence="2 3" key="1">
    <citation type="submission" date="2019-03" db="EMBL/GenBank/DDBJ databases">
        <title>Genomic Encyclopedia of Type Strains, Phase IV (KMG-IV): sequencing the most valuable type-strain genomes for metagenomic binning, comparative biology and taxonomic classification.</title>
        <authorList>
            <person name="Goeker M."/>
        </authorList>
    </citation>
    <scope>NUCLEOTIDE SEQUENCE [LARGE SCALE GENOMIC DNA]</scope>
    <source>
        <strain evidence="2 3">DSM 10053</strain>
    </source>
</reference>
<dbReference type="AlphaFoldDB" id="A0A4R1KJJ6"/>
<evidence type="ECO:0000313" key="2">
    <source>
        <dbReference type="EMBL" id="TCK64935.1"/>
    </source>
</evidence>
<evidence type="ECO:0000313" key="3">
    <source>
        <dbReference type="Proteomes" id="UP000295496"/>
    </source>
</evidence>
<keyword evidence="3" id="KW-1185">Reference proteome</keyword>
<dbReference type="PROSITE" id="PS50943">
    <property type="entry name" value="HTH_CROC1"/>
    <property type="match status" value="1"/>
</dbReference>
<dbReference type="InterPro" id="IPR001387">
    <property type="entry name" value="Cro/C1-type_HTH"/>
</dbReference>
<protein>
    <submittedName>
        <fullName evidence="2">Helix-turn-helix protein</fullName>
    </submittedName>
</protein>
<organism evidence="2 3">
    <name type="scientific">Lonepinella koalarum</name>
    <dbReference type="NCBI Taxonomy" id="53417"/>
    <lineage>
        <taxon>Bacteria</taxon>
        <taxon>Pseudomonadati</taxon>
        <taxon>Pseudomonadota</taxon>
        <taxon>Gammaproteobacteria</taxon>
        <taxon>Pasteurellales</taxon>
        <taxon>Pasteurellaceae</taxon>
        <taxon>Lonepinella</taxon>
    </lineage>
</organism>
<feature type="domain" description="HTH cro/C1-type" evidence="1">
    <location>
        <begin position="10"/>
        <end position="64"/>
    </location>
</feature>